<dbReference type="AlphaFoldDB" id="A0A563EFR7"/>
<evidence type="ECO:0000313" key="1">
    <source>
        <dbReference type="EMBL" id="TWP44778.1"/>
    </source>
</evidence>
<accession>A0A563EFR7</accession>
<name>A0A563EFR7_9PSEU</name>
<gene>
    <name evidence="1" type="ORF">FKR81_40670</name>
</gene>
<comment type="caution">
    <text evidence="1">The sequence shown here is derived from an EMBL/GenBank/DDBJ whole genome shotgun (WGS) entry which is preliminary data.</text>
</comment>
<proteinExistence type="predicted"/>
<reference evidence="1 2" key="1">
    <citation type="submission" date="2019-07" db="EMBL/GenBank/DDBJ databases">
        <title>Lentzea xizangensis sp. nov., isolated from Qinghai-Tibetan Plateau Soils.</title>
        <authorList>
            <person name="Huang J."/>
        </authorList>
    </citation>
    <scope>NUCLEOTIDE SEQUENCE [LARGE SCALE GENOMIC DNA]</scope>
    <source>
        <strain evidence="1 2">FXJ1.1311</strain>
    </source>
</reference>
<sequence length="96" mass="10291">MTETVVQLNGVIPVEVDELVFADGGATVFDQPQTTSFLITDVGTDPIEYAKGLTSGSGDQRLCTVTSSFSNQPTIVPITMQRGAGTDCVYFRIKQN</sequence>
<organism evidence="1 2">
    <name type="scientific">Lentzea tibetensis</name>
    <dbReference type="NCBI Taxonomy" id="2591470"/>
    <lineage>
        <taxon>Bacteria</taxon>
        <taxon>Bacillati</taxon>
        <taxon>Actinomycetota</taxon>
        <taxon>Actinomycetes</taxon>
        <taxon>Pseudonocardiales</taxon>
        <taxon>Pseudonocardiaceae</taxon>
        <taxon>Lentzea</taxon>
    </lineage>
</organism>
<evidence type="ECO:0000313" key="2">
    <source>
        <dbReference type="Proteomes" id="UP000316639"/>
    </source>
</evidence>
<dbReference type="EMBL" id="VOBR01000048">
    <property type="protein sequence ID" value="TWP44778.1"/>
    <property type="molecule type" value="Genomic_DNA"/>
</dbReference>
<dbReference type="RefSeq" id="WP_146360559.1">
    <property type="nucleotide sequence ID" value="NZ_VOBR01000048.1"/>
</dbReference>
<protein>
    <submittedName>
        <fullName evidence="1">Uncharacterized protein</fullName>
    </submittedName>
</protein>
<dbReference type="Proteomes" id="UP000316639">
    <property type="component" value="Unassembled WGS sequence"/>
</dbReference>
<keyword evidence="2" id="KW-1185">Reference proteome</keyword>